<keyword evidence="2" id="KW-0732">Signal</keyword>
<name>A0A9W7GCJ5_9STRA</name>
<keyword evidence="4" id="KW-1185">Reference proteome</keyword>
<dbReference type="PROSITE" id="PS00430">
    <property type="entry name" value="TONB_DEPENDENT_REC_1"/>
    <property type="match status" value="1"/>
</dbReference>
<dbReference type="AlphaFoldDB" id="A0A9W7GCJ5"/>
<protein>
    <recommendedName>
        <fullName evidence="5">PDZ domain-containing protein</fullName>
    </recommendedName>
</protein>
<dbReference type="SUPFAM" id="SSF50156">
    <property type="entry name" value="PDZ domain-like"/>
    <property type="match status" value="1"/>
</dbReference>
<evidence type="ECO:0000313" key="3">
    <source>
        <dbReference type="EMBL" id="GMI41212.1"/>
    </source>
</evidence>
<dbReference type="EMBL" id="BRYA01000145">
    <property type="protein sequence ID" value="GMI41212.1"/>
    <property type="molecule type" value="Genomic_DNA"/>
</dbReference>
<dbReference type="OrthoDB" id="5987010at2759"/>
<feature type="signal peptide" evidence="2">
    <location>
        <begin position="1"/>
        <end position="23"/>
    </location>
</feature>
<dbReference type="InterPro" id="IPR036034">
    <property type="entry name" value="PDZ_sf"/>
</dbReference>
<feature type="region of interest" description="Disordered" evidence="1">
    <location>
        <begin position="677"/>
        <end position="705"/>
    </location>
</feature>
<gene>
    <name evidence="3" type="ORF">TrCOL_g13417</name>
</gene>
<proteinExistence type="predicted"/>
<accession>A0A9W7GCJ5</accession>
<comment type="caution">
    <text evidence="3">The sequence shown here is derived from an EMBL/GenBank/DDBJ whole genome shotgun (WGS) entry which is preliminary data.</text>
</comment>
<reference evidence="4" key="1">
    <citation type="journal article" date="2023" name="Commun. Biol.">
        <title>Genome analysis of Parmales, the sister group of diatoms, reveals the evolutionary specialization of diatoms from phago-mixotrophs to photoautotrophs.</title>
        <authorList>
            <person name="Ban H."/>
            <person name="Sato S."/>
            <person name="Yoshikawa S."/>
            <person name="Yamada K."/>
            <person name="Nakamura Y."/>
            <person name="Ichinomiya M."/>
            <person name="Sato N."/>
            <person name="Blanc-Mathieu R."/>
            <person name="Endo H."/>
            <person name="Kuwata A."/>
            <person name="Ogata H."/>
        </authorList>
    </citation>
    <scope>NUCLEOTIDE SEQUENCE [LARGE SCALE GENOMIC DNA]</scope>
</reference>
<evidence type="ECO:0000256" key="1">
    <source>
        <dbReference type="SAM" id="MobiDB-lite"/>
    </source>
</evidence>
<evidence type="ECO:0000256" key="2">
    <source>
        <dbReference type="SAM" id="SignalP"/>
    </source>
</evidence>
<organism evidence="3 4">
    <name type="scientific">Triparma columacea</name>
    <dbReference type="NCBI Taxonomy" id="722753"/>
    <lineage>
        <taxon>Eukaryota</taxon>
        <taxon>Sar</taxon>
        <taxon>Stramenopiles</taxon>
        <taxon>Ochrophyta</taxon>
        <taxon>Bolidophyceae</taxon>
        <taxon>Parmales</taxon>
        <taxon>Triparmaceae</taxon>
        <taxon>Triparma</taxon>
    </lineage>
</organism>
<dbReference type="Proteomes" id="UP001165065">
    <property type="component" value="Unassembled WGS sequence"/>
</dbReference>
<sequence length="705" mass="78837">MAWNISFILAIYAALLLPSDVDAFLTTRLSSSLLPSSLFSSPGLTSDPVIAAAETKYNVDLAKAAELFTVTVSANDSIDRPAGTPFLDSKDKEYFVDDIEVVVERVGGLGLELTELAGGRPDGLGITIIENVVEGSNAAAAGIIPGDSLSFISPIIKDKIGLTESTSDQANAKVCECRDFDNTMDVLTSLPPAEDLPKVIVGLKRMRRWPKVKTTVEYPSCQVAEGADPTVEVTLFAGENLKRALQTRGIVFEDGEQRKCDFCGQKCMVMVKNGQKLLSPMSTTEEKLMERNPRCRVSCKTVVGYGMQEGDLDLKSLKRLKRLNSTIASCGGAEVKPLWAKYPLTSATTLLGLGIILKTTGRTEKFYEHRFVVNVDPDDLAGFYGGENFMELFCVLPFVGTLMMRGGEFDDEGTVHTTGFPGEMLVSMVFSEDENDNGQTDWFNKRERFKDLFMGYKAWDMVSNFGFRTLPSGRLEVYHSGEYFDSNIPIFGGIVYYVFKVHSYWLAFATAYHLKYHAFRADTDEEEELEERSRADLPLHLVADVLPYEIKKFFFSFVGIDAGTPPYKAESTVDYSIVEDEEEDQEEDRAAHLQRLMTRVEQDIKYDREYQRRSTIRRMATLRNEPDADVPKPHEELDLETEILGKDKGGNVVWESLKRTNNPEGYLKATRMALKRRETRVGKPLGNQLGRKGTRVDVPRTAGRR</sequence>
<evidence type="ECO:0008006" key="5">
    <source>
        <dbReference type="Google" id="ProtNLM"/>
    </source>
</evidence>
<dbReference type="InterPro" id="IPR010916">
    <property type="entry name" value="TonB_box_CS"/>
</dbReference>
<feature type="chain" id="PRO_5040963567" description="PDZ domain-containing protein" evidence="2">
    <location>
        <begin position="24"/>
        <end position="705"/>
    </location>
</feature>
<evidence type="ECO:0000313" key="4">
    <source>
        <dbReference type="Proteomes" id="UP001165065"/>
    </source>
</evidence>